<evidence type="ECO:0000256" key="1">
    <source>
        <dbReference type="SAM" id="MobiDB-lite"/>
    </source>
</evidence>
<reference evidence="2 3" key="1">
    <citation type="submission" date="2021-06" db="EMBL/GenBank/DDBJ databases">
        <title>Caerostris darwini draft genome.</title>
        <authorList>
            <person name="Kono N."/>
            <person name="Arakawa K."/>
        </authorList>
    </citation>
    <scope>NUCLEOTIDE SEQUENCE [LARGE SCALE GENOMIC DNA]</scope>
</reference>
<accession>A0AAV4WTS2</accession>
<dbReference type="Proteomes" id="UP001054837">
    <property type="component" value="Unassembled WGS sequence"/>
</dbReference>
<evidence type="ECO:0008006" key="4">
    <source>
        <dbReference type="Google" id="ProtNLM"/>
    </source>
</evidence>
<feature type="compositionally biased region" description="Basic and acidic residues" evidence="1">
    <location>
        <begin position="1"/>
        <end position="16"/>
    </location>
</feature>
<proteinExistence type="predicted"/>
<organism evidence="2 3">
    <name type="scientific">Caerostris darwini</name>
    <dbReference type="NCBI Taxonomy" id="1538125"/>
    <lineage>
        <taxon>Eukaryota</taxon>
        <taxon>Metazoa</taxon>
        <taxon>Ecdysozoa</taxon>
        <taxon>Arthropoda</taxon>
        <taxon>Chelicerata</taxon>
        <taxon>Arachnida</taxon>
        <taxon>Araneae</taxon>
        <taxon>Araneomorphae</taxon>
        <taxon>Entelegynae</taxon>
        <taxon>Araneoidea</taxon>
        <taxon>Araneidae</taxon>
        <taxon>Caerostris</taxon>
    </lineage>
</organism>
<dbReference type="AlphaFoldDB" id="A0AAV4WTS2"/>
<evidence type="ECO:0000313" key="2">
    <source>
        <dbReference type="EMBL" id="GIY85325.1"/>
    </source>
</evidence>
<feature type="compositionally biased region" description="Polar residues" evidence="1">
    <location>
        <begin position="42"/>
        <end position="59"/>
    </location>
</feature>
<dbReference type="EMBL" id="BPLQ01015033">
    <property type="protein sequence ID" value="GIY85325.1"/>
    <property type="molecule type" value="Genomic_DNA"/>
</dbReference>
<comment type="caution">
    <text evidence="2">The sequence shown here is derived from an EMBL/GenBank/DDBJ whole genome shotgun (WGS) entry which is preliminary data.</text>
</comment>
<protein>
    <recommendedName>
        <fullName evidence="4">Transformer</fullName>
    </recommendedName>
</protein>
<sequence>MGKRDDSNARKEKETSRMGALNYADEQLTRRAMRQKGRVRQDSNVRVTPVYPTSLQPSINLPMPGDDKRALPGVPRPTTSASAPATRRPTPTRSPLTTSRFGPHTSTLPTELSIMGIKEPHVKSLFFLKSYQVKSAGNI</sequence>
<keyword evidence="3" id="KW-1185">Reference proteome</keyword>
<evidence type="ECO:0000313" key="3">
    <source>
        <dbReference type="Proteomes" id="UP001054837"/>
    </source>
</evidence>
<feature type="region of interest" description="Disordered" evidence="1">
    <location>
        <begin position="1"/>
        <end position="108"/>
    </location>
</feature>
<name>A0AAV4WTS2_9ARAC</name>
<gene>
    <name evidence="2" type="ORF">CDAR_317831</name>
</gene>
<feature type="compositionally biased region" description="Low complexity" evidence="1">
    <location>
        <begin position="76"/>
        <end position="100"/>
    </location>
</feature>